<feature type="domain" description="Acyl-CoA dehydrogenase/oxidase C-terminal" evidence="7">
    <location>
        <begin position="241"/>
        <end position="360"/>
    </location>
</feature>
<comment type="cofactor">
    <cofactor evidence="1 5">
        <name>FAD</name>
        <dbReference type="ChEBI" id="CHEBI:57692"/>
    </cofactor>
</comment>
<keyword evidence="11" id="KW-1185">Reference proteome</keyword>
<feature type="region of interest" description="Disordered" evidence="6">
    <location>
        <begin position="122"/>
        <end position="141"/>
    </location>
</feature>
<name>A0A163ZU61_9BRAD</name>
<feature type="domain" description="Acyl-CoA dehydrogenase/oxidase N-terminal" evidence="9">
    <location>
        <begin position="20"/>
        <end position="96"/>
    </location>
</feature>
<organism evidence="10 11">
    <name type="scientific">Tardiphaga robiniae</name>
    <dbReference type="NCBI Taxonomy" id="943830"/>
    <lineage>
        <taxon>Bacteria</taxon>
        <taxon>Pseudomonadati</taxon>
        <taxon>Pseudomonadota</taxon>
        <taxon>Alphaproteobacteria</taxon>
        <taxon>Hyphomicrobiales</taxon>
        <taxon>Nitrobacteraceae</taxon>
        <taxon>Tardiphaga</taxon>
    </lineage>
</organism>
<keyword evidence="4 5" id="KW-0274">FAD</keyword>
<dbReference type="Pfam" id="PF02770">
    <property type="entry name" value="Acyl-CoA_dh_M"/>
    <property type="match status" value="1"/>
</dbReference>
<evidence type="ECO:0000313" key="11">
    <source>
        <dbReference type="Proteomes" id="UP000076574"/>
    </source>
</evidence>
<dbReference type="CDD" id="cd00567">
    <property type="entry name" value="ACAD"/>
    <property type="match status" value="1"/>
</dbReference>
<evidence type="ECO:0000259" key="9">
    <source>
        <dbReference type="Pfam" id="PF02771"/>
    </source>
</evidence>
<dbReference type="SUPFAM" id="SSF47203">
    <property type="entry name" value="Acyl-CoA dehydrogenase C-terminal domain-like"/>
    <property type="match status" value="1"/>
</dbReference>
<feature type="domain" description="Acyl-CoA oxidase/dehydrogenase middle" evidence="8">
    <location>
        <begin position="122"/>
        <end position="212"/>
    </location>
</feature>
<gene>
    <name evidence="10" type="ORF">A4A58_25035</name>
</gene>
<dbReference type="RefSeq" id="WP_068731701.1">
    <property type="nucleotide sequence ID" value="NZ_LVYV01000007.1"/>
</dbReference>
<dbReference type="PANTHER" id="PTHR43831:SF1">
    <property type="entry name" value="ISOBUTYRYL-COA DEHYDROGENASE, MITOCHONDRIAL"/>
    <property type="match status" value="1"/>
</dbReference>
<dbReference type="Proteomes" id="UP000076574">
    <property type="component" value="Unassembled WGS sequence"/>
</dbReference>
<evidence type="ECO:0000256" key="6">
    <source>
        <dbReference type="SAM" id="MobiDB-lite"/>
    </source>
</evidence>
<evidence type="ECO:0000259" key="8">
    <source>
        <dbReference type="Pfam" id="PF02770"/>
    </source>
</evidence>
<evidence type="ECO:0000256" key="1">
    <source>
        <dbReference type="ARBA" id="ARBA00001974"/>
    </source>
</evidence>
<sequence length="380" mass="40803">MDAVPSIIDRVNLLVPGFAERAPSHDRAASFPFENFQELSEASLLALPVPKALGGAGAGVREAARVVNAVGKADAATALVLAMHYIHHLVITRNGNWPAHLAQRVSRDAVNGPALINALRVEPDQGSPSRGGLPQTTAKRTTEGWRMTGRKIYSTGSPILKWYTVWAKTHEPDVRVGVFQVPAGLPGTEIVETWDHLGLRASGSHDVVFDDVLIPLDHEVDLRRPSEWGAPDVSQATIQAVLVGAVYDGVARAARDWLIDFLKTRTPSSLGAPLATLPRVQEIVGGIEAKLAVNARLLETFARDIDDGVTLTPVEANILKLTVTNNAVAVVEDALSLTSNHGLTRANPLERHYRDVLCGRVHTPQDDSTKISAGRIALGI</sequence>
<dbReference type="Pfam" id="PF00441">
    <property type="entry name" value="Acyl-CoA_dh_1"/>
    <property type="match status" value="1"/>
</dbReference>
<dbReference type="AlphaFoldDB" id="A0A163ZU61"/>
<proteinExistence type="inferred from homology"/>
<dbReference type="Gene3D" id="1.20.140.10">
    <property type="entry name" value="Butyryl-CoA Dehydrogenase, subunit A, domain 3"/>
    <property type="match status" value="1"/>
</dbReference>
<keyword evidence="5" id="KW-0560">Oxidoreductase</keyword>
<evidence type="ECO:0000256" key="3">
    <source>
        <dbReference type="ARBA" id="ARBA00022630"/>
    </source>
</evidence>
<dbReference type="InterPro" id="IPR036250">
    <property type="entry name" value="AcylCo_DH-like_C"/>
</dbReference>
<dbReference type="Pfam" id="PF02771">
    <property type="entry name" value="Acyl-CoA_dh_N"/>
    <property type="match status" value="1"/>
</dbReference>
<evidence type="ECO:0000259" key="7">
    <source>
        <dbReference type="Pfam" id="PF00441"/>
    </source>
</evidence>
<dbReference type="InterPro" id="IPR052547">
    <property type="entry name" value="Mito_Isobutyryl-CoADH"/>
</dbReference>
<dbReference type="Gene3D" id="2.40.110.10">
    <property type="entry name" value="Butyryl-CoA Dehydrogenase, subunit A, domain 2"/>
    <property type="match status" value="1"/>
</dbReference>
<evidence type="ECO:0000256" key="2">
    <source>
        <dbReference type="ARBA" id="ARBA00009347"/>
    </source>
</evidence>
<evidence type="ECO:0000256" key="4">
    <source>
        <dbReference type="ARBA" id="ARBA00022827"/>
    </source>
</evidence>
<reference evidence="10 11" key="1">
    <citation type="submission" date="2016-03" db="EMBL/GenBank/DDBJ databases">
        <title>Microsymbionts genomes from the relict species Vavilovia formosa (Stev.) Fed.</title>
        <authorList>
            <person name="Kopat V."/>
            <person name="Chirak E."/>
            <person name="Kimeklis A."/>
            <person name="Andronov E."/>
        </authorList>
    </citation>
    <scope>NUCLEOTIDE SEQUENCE [LARGE SCALE GENOMIC DNA]</scope>
    <source>
        <strain evidence="10 11">Vaf07</strain>
    </source>
</reference>
<comment type="similarity">
    <text evidence="2 5">Belongs to the acyl-CoA dehydrogenase family.</text>
</comment>
<dbReference type="InterPro" id="IPR037069">
    <property type="entry name" value="AcylCoA_DH/ox_N_sf"/>
</dbReference>
<comment type="caution">
    <text evidence="10">The sequence shown here is derived from an EMBL/GenBank/DDBJ whole genome shotgun (WGS) entry which is preliminary data.</text>
</comment>
<accession>A0A163ZU61</accession>
<dbReference type="PIRSF" id="PIRSF016578">
    <property type="entry name" value="HsaA"/>
    <property type="match status" value="1"/>
</dbReference>
<dbReference type="Gene3D" id="1.10.540.10">
    <property type="entry name" value="Acyl-CoA dehydrogenase/oxidase, N-terminal domain"/>
    <property type="match status" value="1"/>
</dbReference>
<dbReference type="InterPro" id="IPR046373">
    <property type="entry name" value="Acyl-CoA_Oxase/DH_mid-dom_sf"/>
</dbReference>
<dbReference type="InterPro" id="IPR009100">
    <property type="entry name" value="AcylCoA_DH/oxidase_NM_dom_sf"/>
</dbReference>
<evidence type="ECO:0000313" key="10">
    <source>
        <dbReference type="EMBL" id="KZD23870.1"/>
    </source>
</evidence>
<dbReference type="InterPro" id="IPR009075">
    <property type="entry name" value="AcylCo_DH/oxidase_C"/>
</dbReference>
<dbReference type="InterPro" id="IPR006091">
    <property type="entry name" value="Acyl-CoA_Oxase/DH_mid-dom"/>
</dbReference>
<dbReference type="PANTHER" id="PTHR43831">
    <property type="entry name" value="ISOBUTYRYL-COA DEHYDROGENASE"/>
    <property type="match status" value="1"/>
</dbReference>
<dbReference type="InterPro" id="IPR013786">
    <property type="entry name" value="AcylCoA_DH/ox_N"/>
</dbReference>
<evidence type="ECO:0000256" key="5">
    <source>
        <dbReference type="RuleBase" id="RU362125"/>
    </source>
</evidence>
<dbReference type="EMBL" id="LVYV01000007">
    <property type="protein sequence ID" value="KZD23870.1"/>
    <property type="molecule type" value="Genomic_DNA"/>
</dbReference>
<dbReference type="GO" id="GO:0016627">
    <property type="term" value="F:oxidoreductase activity, acting on the CH-CH group of donors"/>
    <property type="evidence" value="ECO:0007669"/>
    <property type="project" value="InterPro"/>
</dbReference>
<dbReference type="OrthoDB" id="2986495at2"/>
<dbReference type="STRING" id="943830.A4A58_25035"/>
<dbReference type="GO" id="GO:0050660">
    <property type="term" value="F:flavin adenine dinucleotide binding"/>
    <property type="evidence" value="ECO:0007669"/>
    <property type="project" value="InterPro"/>
</dbReference>
<keyword evidence="3 5" id="KW-0285">Flavoprotein</keyword>
<dbReference type="SUPFAM" id="SSF56645">
    <property type="entry name" value="Acyl-CoA dehydrogenase NM domain-like"/>
    <property type="match status" value="1"/>
</dbReference>
<protein>
    <submittedName>
        <fullName evidence="10">Acyl-CoA dehydrogenase</fullName>
    </submittedName>
</protein>